<dbReference type="PANTHER" id="PTHR30480">
    <property type="entry name" value="BETA-HEXOSAMINIDASE-RELATED"/>
    <property type="match status" value="1"/>
</dbReference>
<keyword evidence="5" id="KW-0132">Cell division</keyword>
<feature type="domain" description="Glycoside hydrolase family 3 N-terminal" evidence="12">
    <location>
        <begin position="19"/>
        <end position="297"/>
    </location>
</feature>
<dbReference type="GO" id="GO:0005975">
    <property type="term" value="P:carbohydrate metabolic process"/>
    <property type="evidence" value="ECO:0007669"/>
    <property type="project" value="InterPro"/>
</dbReference>
<accession>A0A381NKK0</accession>
<dbReference type="GO" id="GO:0008360">
    <property type="term" value="P:regulation of cell shape"/>
    <property type="evidence" value="ECO:0007669"/>
    <property type="project" value="UniProtKB-KW"/>
</dbReference>
<dbReference type="GO" id="GO:0009254">
    <property type="term" value="P:peptidoglycan turnover"/>
    <property type="evidence" value="ECO:0007669"/>
    <property type="project" value="TreeGrafter"/>
</dbReference>
<dbReference type="GO" id="GO:0009252">
    <property type="term" value="P:peptidoglycan biosynthetic process"/>
    <property type="evidence" value="ECO:0007669"/>
    <property type="project" value="UniProtKB-KW"/>
</dbReference>
<evidence type="ECO:0000259" key="12">
    <source>
        <dbReference type="Pfam" id="PF00933"/>
    </source>
</evidence>
<organism evidence="13">
    <name type="scientific">marine metagenome</name>
    <dbReference type="NCBI Taxonomy" id="408172"/>
    <lineage>
        <taxon>unclassified sequences</taxon>
        <taxon>metagenomes</taxon>
        <taxon>ecological metagenomes</taxon>
    </lineage>
</organism>
<dbReference type="SUPFAM" id="SSF51445">
    <property type="entry name" value="(Trans)glycosidases"/>
    <property type="match status" value="1"/>
</dbReference>
<reference evidence="13" key="1">
    <citation type="submission" date="2018-05" db="EMBL/GenBank/DDBJ databases">
        <authorList>
            <person name="Lanie J.A."/>
            <person name="Ng W.-L."/>
            <person name="Kazmierczak K.M."/>
            <person name="Andrzejewski T.M."/>
            <person name="Davidsen T.M."/>
            <person name="Wayne K.J."/>
            <person name="Tettelin H."/>
            <person name="Glass J.I."/>
            <person name="Rusch D."/>
            <person name="Podicherti R."/>
            <person name="Tsui H.-C.T."/>
            <person name="Winkler M.E."/>
        </authorList>
    </citation>
    <scope>NUCLEOTIDE SEQUENCE</scope>
</reference>
<gene>
    <name evidence="13" type="ORF">METZ01_LOCUS7901</name>
</gene>
<dbReference type="GO" id="GO:0071555">
    <property type="term" value="P:cell wall organization"/>
    <property type="evidence" value="ECO:0007669"/>
    <property type="project" value="UniProtKB-KW"/>
</dbReference>
<dbReference type="Pfam" id="PF00933">
    <property type="entry name" value="Glyco_hydro_3"/>
    <property type="match status" value="1"/>
</dbReference>
<evidence type="ECO:0000256" key="6">
    <source>
        <dbReference type="ARBA" id="ARBA00022801"/>
    </source>
</evidence>
<dbReference type="InterPro" id="IPR036962">
    <property type="entry name" value="Glyco_hydro_3_N_sf"/>
</dbReference>
<sequence length="346" mass="38550">MSSGPIMIDIEGYTLTPADRSFLCNSLIGGVILFTRNYKSPEQLTQLINEIHDLRDPRLLVAVDHEGGRIQRFINEFTRIPPMRYLGHYYDKDKNDACFLTERIGWITGSELRAVGVDLCFAPCVDIDRNLNDVIGDRAFHLSPKIIRDLAASFCKGLKKAGMVSIAKHFPGHGGVSIDSHHALPLDNRSITKLMDDIYPYEALNKQRAIAGIMMSHVLYPKIDSLPAGFSSIWIEDYLRSNIGFDGAIFSDDLNMKAAAGFGSLQERAKIALTAGCDMILICNDRSAAKLVVKSIDKNLNPFSMARLAKLYGAGNVSRKKLLGDSEWIKSTKYLRDWLIKSGYTI</sequence>
<dbReference type="Gene3D" id="3.20.20.300">
    <property type="entry name" value="Glycoside hydrolase, family 3, N-terminal domain"/>
    <property type="match status" value="1"/>
</dbReference>
<evidence type="ECO:0000256" key="8">
    <source>
        <dbReference type="ARBA" id="ARBA00022984"/>
    </source>
</evidence>
<dbReference type="InterPro" id="IPR050226">
    <property type="entry name" value="NagZ_Beta-hexosaminidase"/>
</dbReference>
<evidence type="ECO:0000256" key="10">
    <source>
        <dbReference type="ARBA" id="ARBA00023306"/>
    </source>
</evidence>
<dbReference type="NCBIfam" id="NF003740">
    <property type="entry name" value="PRK05337.1"/>
    <property type="match status" value="1"/>
</dbReference>
<dbReference type="InterPro" id="IPR017853">
    <property type="entry name" value="GH"/>
</dbReference>
<comment type="catalytic activity">
    <reaction evidence="1">
        <text>Hydrolysis of terminal non-reducing N-acetyl-D-hexosamine residues in N-acetyl-beta-D-hexosaminides.</text>
        <dbReference type="EC" id="3.2.1.52"/>
    </reaction>
</comment>
<evidence type="ECO:0000256" key="7">
    <source>
        <dbReference type="ARBA" id="ARBA00022960"/>
    </source>
</evidence>
<evidence type="ECO:0000256" key="5">
    <source>
        <dbReference type="ARBA" id="ARBA00022618"/>
    </source>
</evidence>
<keyword evidence="10" id="KW-0131">Cell cycle</keyword>
<evidence type="ECO:0000256" key="11">
    <source>
        <dbReference type="ARBA" id="ARBA00023316"/>
    </source>
</evidence>
<evidence type="ECO:0000256" key="1">
    <source>
        <dbReference type="ARBA" id="ARBA00001231"/>
    </source>
</evidence>
<keyword evidence="8" id="KW-0573">Peptidoglycan synthesis</keyword>
<dbReference type="HAMAP" id="MF_00364">
    <property type="entry name" value="NagZ"/>
    <property type="match status" value="1"/>
</dbReference>
<evidence type="ECO:0000256" key="9">
    <source>
        <dbReference type="ARBA" id="ARBA00023295"/>
    </source>
</evidence>
<evidence type="ECO:0000313" key="13">
    <source>
        <dbReference type="EMBL" id="SUZ55047.1"/>
    </source>
</evidence>
<dbReference type="AlphaFoldDB" id="A0A381NKK0"/>
<evidence type="ECO:0000256" key="2">
    <source>
        <dbReference type="ARBA" id="ARBA00005336"/>
    </source>
</evidence>
<dbReference type="InterPro" id="IPR022956">
    <property type="entry name" value="Beta_hexosaminidase_bac"/>
</dbReference>
<keyword evidence="7" id="KW-0133">Cell shape</keyword>
<keyword evidence="6" id="KW-0378">Hydrolase</keyword>
<dbReference type="GO" id="GO:0051301">
    <property type="term" value="P:cell division"/>
    <property type="evidence" value="ECO:0007669"/>
    <property type="project" value="UniProtKB-KW"/>
</dbReference>
<dbReference type="EMBL" id="UINC01000424">
    <property type="protein sequence ID" value="SUZ55047.1"/>
    <property type="molecule type" value="Genomic_DNA"/>
</dbReference>
<keyword evidence="4" id="KW-0963">Cytoplasm</keyword>
<evidence type="ECO:0000256" key="3">
    <source>
        <dbReference type="ARBA" id="ARBA00012663"/>
    </source>
</evidence>
<dbReference type="PANTHER" id="PTHR30480:SF13">
    <property type="entry name" value="BETA-HEXOSAMINIDASE"/>
    <property type="match status" value="1"/>
</dbReference>
<dbReference type="EC" id="3.2.1.52" evidence="3"/>
<dbReference type="InterPro" id="IPR001764">
    <property type="entry name" value="Glyco_hydro_3_N"/>
</dbReference>
<proteinExistence type="inferred from homology"/>
<comment type="similarity">
    <text evidence="2">Belongs to the glycosyl hydrolase 3 family.</text>
</comment>
<protein>
    <recommendedName>
        <fullName evidence="3">beta-N-acetylhexosaminidase</fullName>
        <ecNumber evidence="3">3.2.1.52</ecNumber>
    </recommendedName>
</protein>
<name>A0A381NKK0_9ZZZZ</name>
<keyword evidence="9" id="KW-0326">Glycosidase</keyword>
<dbReference type="GO" id="GO:0004563">
    <property type="term" value="F:beta-N-acetylhexosaminidase activity"/>
    <property type="evidence" value="ECO:0007669"/>
    <property type="project" value="UniProtKB-EC"/>
</dbReference>
<evidence type="ECO:0000256" key="4">
    <source>
        <dbReference type="ARBA" id="ARBA00022490"/>
    </source>
</evidence>
<keyword evidence="11" id="KW-0961">Cell wall biogenesis/degradation</keyword>